<evidence type="ECO:0000256" key="4">
    <source>
        <dbReference type="ARBA" id="ARBA00020030"/>
    </source>
</evidence>
<accession>A0A3S1AX06</accession>
<dbReference type="InterPro" id="IPR036116">
    <property type="entry name" value="FN3_sf"/>
</dbReference>
<keyword evidence="10 17" id="KW-1133">Transmembrane helix</keyword>
<dbReference type="STRING" id="188477.A0A3S1AX06"/>
<evidence type="ECO:0000313" key="20">
    <source>
        <dbReference type="Proteomes" id="UP000271974"/>
    </source>
</evidence>
<protein>
    <recommendedName>
        <fullName evidence="4">Protein O-linked-mannose beta-1,4-N-acetylglucosaminyltransferase 2</fullName>
        <ecNumber evidence="3">2.4.1.312</ecNumber>
    </recommendedName>
    <alternativeName>
        <fullName evidence="13">Extracellular O-linked N-acetylglucosamine transferase-like</fullName>
    </alternativeName>
    <alternativeName>
        <fullName evidence="14">Glycosyltransferase-like domain-containing protein 2</fullName>
    </alternativeName>
</protein>
<dbReference type="Proteomes" id="UP000271974">
    <property type="component" value="Unassembled WGS sequence"/>
</dbReference>
<sequence>MSTTPSPSLHNLLNIMLVVSVIAVSSMYLELRYRYSELQFSCLQKRLIQTGFDESKTNSCPIACSNYCRNIAKTEQEQVYTLSEVSVKAKSDFYFPETVDSAEKLKSENIHPSDPKVFKTSEMLLTSSLAKTSKEFGESHVDHFGTSLNSPLNFVTLTGARLELTSLPIFEHSRFTDETDCVDEDPIRSQTISFSPSEIDLGDVIYTEEKLILKSSIKTITNRDYEPVVSTSTENQVKALEPTPQINLMQPTTLPLLQTSTEPLSIETPTKQQLWNHQKLYTATNLAQPEQDHEILSTEESTLPDQESCEGVSCQGIYPGLVSNFASNFENFDDKYYRQGDLEDEEMYSESQTQKQKVSSQSLPFPDLNEQWAAKAADIKDLDGISFYGSSMRCEDFDQSEFCHFENLCYNTKEKDFVFLMGDGSKIEYRSVAGALEQLSQFALNLSSVPEHNAHTFPLVFIPAKSVSVFKVAVIKEASFIMSRFKPDNIMHVFHDDLIPLIHTLSQRRLLKHHGLSDLRLVMADMFNPMENIHLYTSIFSDTPIWLFNPHVTVDFICFKDSYTGLSKATLWYQYGFSKPQGPLSNNVIHVLGNVKRGANYLANILHVPCFFCKGGNYLVLLSRKDNRLITNEGALVMRLVQSTKMKVMSVSVETHSIRDIISIVKNSRGMIGMHGSLLVFGIFLPPGSILIELFPYGVNPSKYTPFKTFCDFPNSGIVYSSWSNLDRSKSVEHPHRPPELGGIHHLSQQLQTQILEQTEVPEHMCCEDPSWLYHIYQDTEVDVEAVVAMTISALGQASSIQGRKGHGELIVEEKSRDKPEHSYKDNYIDGVRKEKHDYDLFYTSETQKKYFLWEQIKDRDIILRPSRVRFLSCELDSESFNEDGTRRNSHTFKVTWTAPWNLQLLGFSEVHYGIIYQLKGAASGKSVQINYGRLEYLIQTHTPGDEYLVWVRAVTKDNIAGLDDFVSCNSSDK</sequence>
<dbReference type="AlphaFoldDB" id="A0A3S1AX06"/>
<keyword evidence="6" id="KW-0808">Transferase</keyword>
<evidence type="ECO:0000259" key="18">
    <source>
        <dbReference type="Pfam" id="PF04577"/>
    </source>
</evidence>
<reference evidence="19 20" key="1">
    <citation type="submission" date="2019-01" db="EMBL/GenBank/DDBJ databases">
        <title>A draft genome assembly of the solar-powered sea slug Elysia chlorotica.</title>
        <authorList>
            <person name="Cai H."/>
            <person name="Li Q."/>
            <person name="Fang X."/>
            <person name="Li J."/>
            <person name="Curtis N.E."/>
            <person name="Altenburger A."/>
            <person name="Shibata T."/>
            <person name="Feng M."/>
            <person name="Maeda T."/>
            <person name="Schwartz J.A."/>
            <person name="Shigenobu S."/>
            <person name="Lundholm N."/>
            <person name="Nishiyama T."/>
            <person name="Yang H."/>
            <person name="Hasebe M."/>
            <person name="Li S."/>
            <person name="Pierce S.K."/>
            <person name="Wang J."/>
        </authorList>
    </citation>
    <scope>NUCLEOTIDE SEQUENCE [LARGE SCALE GENOMIC DNA]</scope>
    <source>
        <strain evidence="19">EC2010</strain>
        <tissue evidence="19">Whole organism of an adult</tissue>
    </source>
</reference>
<evidence type="ECO:0000256" key="12">
    <source>
        <dbReference type="ARBA" id="ARBA00023180"/>
    </source>
</evidence>
<feature type="transmembrane region" description="Helical" evidence="17">
    <location>
        <begin position="12"/>
        <end position="31"/>
    </location>
</feature>
<evidence type="ECO:0000256" key="15">
    <source>
        <dbReference type="ARBA" id="ARBA00045959"/>
    </source>
</evidence>
<evidence type="ECO:0000256" key="14">
    <source>
        <dbReference type="ARBA" id="ARBA00032859"/>
    </source>
</evidence>
<organism evidence="19 20">
    <name type="scientific">Elysia chlorotica</name>
    <name type="common">Eastern emerald elysia</name>
    <name type="synonym">Sea slug</name>
    <dbReference type="NCBI Taxonomy" id="188477"/>
    <lineage>
        <taxon>Eukaryota</taxon>
        <taxon>Metazoa</taxon>
        <taxon>Spiralia</taxon>
        <taxon>Lophotrochozoa</taxon>
        <taxon>Mollusca</taxon>
        <taxon>Gastropoda</taxon>
        <taxon>Heterobranchia</taxon>
        <taxon>Euthyneura</taxon>
        <taxon>Panpulmonata</taxon>
        <taxon>Sacoglossa</taxon>
        <taxon>Placobranchoidea</taxon>
        <taxon>Plakobranchidae</taxon>
        <taxon>Elysia</taxon>
    </lineage>
</organism>
<comment type="caution">
    <text evidence="19">The sequence shown here is derived from an EMBL/GenBank/DDBJ whole genome shotgun (WGS) entry which is preliminary data.</text>
</comment>
<dbReference type="CDD" id="cd00063">
    <property type="entry name" value="FN3"/>
    <property type="match status" value="1"/>
</dbReference>
<evidence type="ECO:0000256" key="8">
    <source>
        <dbReference type="ARBA" id="ARBA00022824"/>
    </source>
</evidence>
<dbReference type="InterPro" id="IPR013783">
    <property type="entry name" value="Ig-like_fold"/>
</dbReference>
<feature type="domain" description="Glycosyltransferase 61 catalytic" evidence="18">
    <location>
        <begin position="590"/>
        <end position="691"/>
    </location>
</feature>
<evidence type="ECO:0000256" key="3">
    <source>
        <dbReference type="ARBA" id="ARBA00012823"/>
    </source>
</evidence>
<evidence type="ECO:0000256" key="1">
    <source>
        <dbReference type="ARBA" id="ARBA00004648"/>
    </source>
</evidence>
<keyword evidence="7 17" id="KW-0812">Transmembrane</keyword>
<dbReference type="OrthoDB" id="529273at2759"/>
<dbReference type="EC" id="2.4.1.312" evidence="3"/>
<comment type="pathway">
    <text evidence="2">Protein modification; protein glycosylation.</text>
</comment>
<evidence type="ECO:0000256" key="17">
    <source>
        <dbReference type="SAM" id="Phobius"/>
    </source>
</evidence>
<keyword evidence="8" id="KW-0256">Endoplasmic reticulum</keyword>
<dbReference type="GO" id="GO:0005789">
    <property type="term" value="C:endoplasmic reticulum membrane"/>
    <property type="evidence" value="ECO:0007669"/>
    <property type="project" value="UniProtKB-SubCell"/>
</dbReference>
<keyword evidence="12" id="KW-0325">Glycoprotein</keyword>
<dbReference type="GO" id="GO:0097363">
    <property type="term" value="F:protein O-acetylglucosaminyltransferase activity"/>
    <property type="evidence" value="ECO:0007669"/>
    <property type="project" value="TreeGrafter"/>
</dbReference>
<name>A0A3S1AX06_ELYCH</name>
<keyword evidence="20" id="KW-1185">Reference proteome</keyword>
<evidence type="ECO:0000256" key="9">
    <source>
        <dbReference type="ARBA" id="ARBA00022968"/>
    </source>
</evidence>
<evidence type="ECO:0000256" key="11">
    <source>
        <dbReference type="ARBA" id="ARBA00023136"/>
    </source>
</evidence>
<dbReference type="InterPro" id="IPR049625">
    <property type="entry name" value="Glyco_transf_61_cat"/>
</dbReference>
<comment type="subcellular location">
    <subcellularLocation>
        <location evidence="1">Endoplasmic reticulum membrane</location>
        <topology evidence="1">Single-pass type II membrane protein</topology>
    </subcellularLocation>
</comment>
<evidence type="ECO:0000256" key="13">
    <source>
        <dbReference type="ARBA" id="ARBA00030318"/>
    </source>
</evidence>
<keyword evidence="9" id="KW-0735">Signal-anchor</keyword>
<evidence type="ECO:0000313" key="19">
    <source>
        <dbReference type="EMBL" id="RUS69472.1"/>
    </source>
</evidence>
<dbReference type="InterPro" id="IPR007657">
    <property type="entry name" value="Glycosyltransferase_61"/>
</dbReference>
<comment type="catalytic activity">
    <reaction evidence="16">
        <text>3-O-(alpha-D-mannosyl)-L-threonyl-[protein] + UDP-N-acetyl-alpha-D-glucosamine = 3-O-(N-acetyl-beta-D-glucosaminyl-(1-&gt;4)-alpha-D-mannosyl)-L-threonyl-[protein] + UDP + H(+)</text>
        <dbReference type="Rhea" id="RHEA:37663"/>
        <dbReference type="Rhea" id="RHEA-COMP:13547"/>
        <dbReference type="Rhea" id="RHEA-COMP:13618"/>
        <dbReference type="ChEBI" id="CHEBI:15378"/>
        <dbReference type="ChEBI" id="CHEBI:57705"/>
        <dbReference type="ChEBI" id="CHEBI:58223"/>
        <dbReference type="ChEBI" id="CHEBI:137323"/>
        <dbReference type="ChEBI" id="CHEBI:137540"/>
        <dbReference type="EC" id="2.4.1.312"/>
    </reaction>
</comment>
<dbReference type="EMBL" id="RQTK01001668">
    <property type="protein sequence ID" value="RUS69472.1"/>
    <property type="molecule type" value="Genomic_DNA"/>
</dbReference>
<proteinExistence type="predicted"/>
<evidence type="ECO:0000256" key="5">
    <source>
        <dbReference type="ARBA" id="ARBA00022676"/>
    </source>
</evidence>
<dbReference type="InterPro" id="IPR003961">
    <property type="entry name" value="FN3_dom"/>
</dbReference>
<dbReference type="PANTHER" id="PTHR20961:SF38">
    <property type="entry name" value="PROTEIN O-LINKED-MANNOSE BETA-1,4-N-ACETYLGLUCOSAMINYLTRANSFERASE 2"/>
    <property type="match status" value="1"/>
</dbReference>
<evidence type="ECO:0000256" key="16">
    <source>
        <dbReference type="ARBA" id="ARBA00048274"/>
    </source>
</evidence>
<evidence type="ECO:0000256" key="6">
    <source>
        <dbReference type="ARBA" id="ARBA00022679"/>
    </source>
</evidence>
<dbReference type="PANTHER" id="PTHR20961">
    <property type="entry name" value="GLYCOSYLTRANSFERASE"/>
    <property type="match status" value="1"/>
</dbReference>
<keyword evidence="11 17" id="KW-0472">Membrane</keyword>
<dbReference type="SUPFAM" id="SSF49265">
    <property type="entry name" value="Fibronectin type III"/>
    <property type="match status" value="1"/>
</dbReference>
<evidence type="ECO:0000256" key="7">
    <source>
        <dbReference type="ARBA" id="ARBA00022692"/>
    </source>
</evidence>
<evidence type="ECO:0000256" key="10">
    <source>
        <dbReference type="ARBA" id="ARBA00022989"/>
    </source>
</evidence>
<evidence type="ECO:0000256" key="2">
    <source>
        <dbReference type="ARBA" id="ARBA00004922"/>
    </source>
</evidence>
<comment type="function">
    <text evidence="15">O-linked mannose beta-1,4-N-acetylglucosaminyltransferase that transfers UDP-N-acetyl-D-glucosamine to the 4-position of the mannose to generate N-acetyl-D-glucosamine-beta-1,4-O-D-mannosylprotein. Involved in the biosynthesis of the phosphorylated O-mannosyl trisaccharide (N-acetylgalactosamine-beta-3-N-acetylglucosamine-beta-4-(phosphate-6-)mannose), a carbohydrate structure present in alpha-dystroglycan (DAG1), which is required for binding laminin G-like domain-containing extracellular proteins with high affinity.</text>
</comment>
<dbReference type="Pfam" id="PF04577">
    <property type="entry name" value="Glyco_transf_61"/>
    <property type="match status" value="1"/>
</dbReference>
<keyword evidence="5" id="KW-0328">Glycosyltransferase</keyword>
<dbReference type="GO" id="GO:0035269">
    <property type="term" value="P:protein O-linked glycosylation via mannose"/>
    <property type="evidence" value="ECO:0007669"/>
    <property type="project" value="TreeGrafter"/>
</dbReference>
<dbReference type="UniPathway" id="UPA00378"/>
<dbReference type="Gene3D" id="2.60.40.10">
    <property type="entry name" value="Immunoglobulins"/>
    <property type="match status" value="1"/>
</dbReference>
<gene>
    <name evidence="19" type="ORF">EGW08_022766</name>
</gene>